<sequence>MFHQFLRRLLHDERFIQRLSESSVMRAAARFAASLFFRGRESATRSIERLNNSAQTNAALEAPIRRFQQFSSTLSREYKKAMEEKGRLK</sequence>
<proteinExistence type="predicted"/>
<protein>
    <submittedName>
        <fullName evidence="2">Uncharacterized protein</fullName>
    </submittedName>
</protein>
<evidence type="ECO:0000313" key="1">
    <source>
        <dbReference type="Proteomes" id="UP000887566"/>
    </source>
</evidence>
<dbReference type="WBParaSite" id="PSAMB.scaffold9584size4821.g32560.t1">
    <property type="protein sequence ID" value="PSAMB.scaffold9584size4821.g32560.t1"/>
    <property type="gene ID" value="PSAMB.scaffold9584size4821.g32560"/>
</dbReference>
<dbReference type="Proteomes" id="UP000887566">
    <property type="component" value="Unplaced"/>
</dbReference>
<organism evidence="1 2">
    <name type="scientific">Plectus sambesii</name>
    <dbReference type="NCBI Taxonomy" id="2011161"/>
    <lineage>
        <taxon>Eukaryota</taxon>
        <taxon>Metazoa</taxon>
        <taxon>Ecdysozoa</taxon>
        <taxon>Nematoda</taxon>
        <taxon>Chromadorea</taxon>
        <taxon>Plectida</taxon>
        <taxon>Plectina</taxon>
        <taxon>Plectoidea</taxon>
        <taxon>Plectidae</taxon>
        <taxon>Plectus</taxon>
    </lineage>
</organism>
<evidence type="ECO:0000313" key="2">
    <source>
        <dbReference type="WBParaSite" id="PSAMB.scaffold9584size4821.g32560.t1"/>
    </source>
</evidence>
<keyword evidence="1" id="KW-1185">Reference proteome</keyword>
<accession>A0A914XPQ3</accession>
<name>A0A914XPQ3_9BILA</name>
<dbReference type="AlphaFoldDB" id="A0A914XPQ3"/>
<reference evidence="2" key="1">
    <citation type="submission" date="2022-11" db="UniProtKB">
        <authorList>
            <consortium name="WormBaseParasite"/>
        </authorList>
    </citation>
    <scope>IDENTIFICATION</scope>
</reference>